<dbReference type="PATRIC" id="fig|1036673.3.peg.6109"/>
<feature type="transmembrane region" description="Helical" evidence="5">
    <location>
        <begin position="349"/>
        <end position="373"/>
    </location>
</feature>
<name>F8F749_PAEMK</name>
<feature type="transmembrane region" description="Helical" evidence="5">
    <location>
        <begin position="130"/>
        <end position="147"/>
    </location>
</feature>
<dbReference type="RefSeq" id="WP_013920218.1">
    <property type="nucleotide sequence ID" value="NC_015690.1"/>
</dbReference>
<dbReference type="EMBL" id="CP002869">
    <property type="protein sequence ID" value="AEI45074.1"/>
    <property type="molecule type" value="Genomic_DNA"/>
</dbReference>
<organism evidence="7 8">
    <name type="scientific">Paenibacillus mucilaginosus (strain KNP414)</name>
    <dbReference type="NCBI Taxonomy" id="1036673"/>
    <lineage>
        <taxon>Bacteria</taxon>
        <taxon>Bacillati</taxon>
        <taxon>Bacillota</taxon>
        <taxon>Bacilli</taxon>
        <taxon>Bacillales</taxon>
        <taxon>Paenibacillaceae</taxon>
        <taxon>Paenibacillus</taxon>
    </lineage>
</organism>
<dbReference type="PANTHER" id="PTHR37422">
    <property type="entry name" value="TEICHURONIC ACID BIOSYNTHESIS PROTEIN TUAE"/>
    <property type="match status" value="1"/>
</dbReference>
<feature type="transmembrane region" description="Helical" evidence="5">
    <location>
        <begin position="159"/>
        <end position="178"/>
    </location>
</feature>
<evidence type="ECO:0000256" key="2">
    <source>
        <dbReference type="ARBA" id="ARBA00022692"/>
    </source>
</evidence>
<protein>
    <recommendedName>
        <fullName evidence="6">O-antigen ligase-related domain-containing protein</fullName>
    </recommendedName>
</protein>
<proteinExistence type="predicted"/>
<evidence type="ECO:0000259" key="6">
    <source>
        <dbReference type="Pfam" id="PF04932"/>
    </source>
</evidence>
<accession>F8F749</accession>
<keyword evidence="3 5" id="KW-1133">Transmembrane helix</keyword>
<keyword evidence="4 5" id="KW-0472">Membrane</keyword>
<evidence type="ECO:0000313" key="8">
    <source>
        <dbReference type="Proteomes" id="UP000006620"/>
    </source>
</evidence>
<feature type="transmembrane region" description="Helical" evidence="5">
    <location>
        <begin position="308"/>
        <end position="328"/>
    </location>
</feature>
<comment type="subcellular location">
    <subcellularLocation>
        <location evidence="1">Membrane</location>
        <topology evidence="1">Multi-pass membrane protein</topology>
    </subcellularLocation>
</comment>
<evidence type="ECO:0000313" key="7">
    <source>
        <dbReference type="EMBL" id="AEI45074.1"/>
    </source>
</evidence>
<feature type="transmembrane region" description="Helical" evidence="5">
    <location>
        <begin position="25"/>
        <end position="48"/>
    </location>
</feature>
<reference evidence="8" key="1">
    <citation type="submission" date="2011-06" db="EMBL/GenBank/DDBJ databases">
        <title>Complete genome sequence of Paenibacillus mucilaginosus KNP414.</title>
        <authorList>
            <person name="Wang J."/>
            <person name="Hu S."/>
            <person name="Hu X."/>
            <person name="Zhang B."/>
            <person name="Dong D."/>
            <person name="Zhang S."/>
            <person name="Zhao K."/>
            <person name="Wu D."/>
        </authorList>
    </citation>
    <scope>NUCLEOTIDE SEQUENCE [LARGE SCALE GENOMIC DNA]</scope>
    <source>
        <strain evidence="8">KNP414</strain>
    </source>
</reference>
<feature type="transmembrane region" description="Helical" evidence="5">
    <location>
        <begin position="225"/>
        <end position="244"/>
    </location>
</feature>
<feature type="transmembrane region" description="Helical" evidence="5">
    <location>
        <begin position="250"/>
        <end position="267"/>
    </location>
</feature>
<evidence type="ECO:0000256" key="1">
    <source>
        <dbReference type="ARBA" id="ARBA00004141"/>
    </source>
</evidence>
<dbReference type="KEGG" id="pms:KNP414_06553"/>
<feature type="transmembrane region" description="Helical" evidence="5">
    <location>
        <begin position="551"/>
        <end position="569"/>
    </location>
</feature>
<feature type="transmembrane region" description="Helical" evidence="5">
    <location>
        <begin position="68"/>
        <end position="87"/>
    </location>
</feature>
<keyword evidence="2 5" id="KW-0812">Transmembrane</keyword>
<dbReference type="InterPro" id="IPR051533">
    <property type="entry name" value="WaaL-like"/>
</dbReference>
<dbReference type="AlphaFoldDB" id="F8F749"/>
<dbReference type="Proteomes" id="UP000006620">
    <property type="component" value="Chromosome"/>
</dbReference>
<feature type="transmembrane region" description="Helical" evidence="5">
    <location>
        <begin position="198"/>
        <end position="218"/>
    </location>
</feature>
<sequence>MNAGYVPKHNTNRLPLQQKKEGQPLLHLFLLGCVLLFLAAAPYGRALFLHARYEHKPEESLAFNSPLFSSYILVYLALGAAALLLFFQERRGGRQDAALLLIWCTPLVYLIPGLLPGTSPVSSYMYYQTWYAQMVSAAFFVFGLLLSREESVNRLLRHGIVLGGYAVVIYGLLAWYGLVQEHGLIISDANGIRLASVFTYANSYAAYLMAVLLGSLFLSVRTSSTAAAALHAFFLVPALLSLALTLSRGAYVLLPPAMLLLMPFVTFSRQVMLLAQLSAAVLLAAVLSSSSMRTAAAIQQGTAPASALWDWLLLLAASLASAGIVLLLRRGQPLLEKWTARRRWKHMGVGFPVLLLLLGCGAVLLLAAAPALLSILPEGIRTRVENINFTQHSVQERGYFYADALRIFREHWLVGTGGGGWASLYPSYQSYGYSSRQAHNFVLQTLIDVGLIGALAIFGFIAWIFAAYVRQHIRTVRASGMESGQAGPQGRLLYAVTAVPLLLHSFMDFDMSYVFLSALFYLCLGGMAGALPQREPADRSAGIGSAVRWGYPAVLALLSLSMLFVSLSLKRGNSEAVRAIGLVTQPSPQLAPVMEALDSAVALQPSNADYELIQIKLLDALYRQTQQETYLDEAAALLAALKEREPYAPEISEYEYGWARLKGQEDQALAVSREAIGRRPWAMPWYERAAELHYVLGEKAGDQGDLREQDRHWDQVQLLSGTIEEKRRELELIPKSIAVPSFDPTPGLKLQQARVEYRRGNYAGAADLLRPVLPEDLKPAGSRELVRWYAAAAQKQGKEDAAWRDRLFAADGSERVKLERLLSKGMQGGPSFVQEAQDS</sequence>
<feature type="transmembrane region" description="Helical" evidence="5">
    <location>
        <begin position="449"/>
        <end position="469"/>
    </location>
</feature>
<feature type="domain" description="O-antigen ligase-related" evidence="6">
    <location>
        <begin position="338"/>
        <end position="457"/>
    </location>
</feature>
<dbReference type="HOGENOM" id="CLU_011929_0_0_9"/>
<evidence type="ECO:0000256" key="3">
    <source>
        <dbReference type="ARBA" id="ARBA00022989"/>
    </source>
</evidence>
<dbReference type="Pfam" id="PF04932">
    <property type="entry name" value="Wzy_C"/>
    <property type="match status" value="1"/>
</dbReference>
<feature type="transmembrane region" description="Helical" evidence="5">
    <location>
        <begin position="274"/>
        <end position="296"/>
    </location>
</feature>
<evidence type="ECO:0000256" key="5">
    <source>
        <dbReference type="SAM" id="Phobius"/>
    </source>
</evidence>
<reference evidence="7 8" key="2">
    <citation type="journal article" date="2013" name="Genome Announc.">
        <title>Genome Sequence of Growth-Improving Paenibacillus mucilaginosus Strain KNP414.</title>
        <authorList>
            <person name="Lu J.J."/>
            <person name="Wang J.F."/>
            <person name="Hu X.F."/>
        </authorList>
    </citation>
    <scope>NUCLEOTIDE SEQUENCE [LARGE SCALE GENOMIC DNA]</scope>
    <source>
        <strain evidence="7 8">KNP414</strain>
    </source>
</reference>
<dbReference type="PANTHER" id="PTHR37422:SF13">
    <property type="entry name" value="LIPOPOLYSACCHARIDE BIOSYNTHESIS PROTEIN PA4999-RELATED"/>
    <property type="match status" value="1"/>
</dbReference>
<dbReference type="GO" id="GO:0016020">
    <property type="term" value="C:membrane"/>
    <property type="evidence" value="ECO:0007669"/>
    <property type="project" value="UniProtKB-SubCell"/>
</dbReference>
<dbReference type="InterPro" id="IPR011990">
    <property type="entry name" value="TPR-like_helical_dom_sf"/>
</dbReference>
<feature type="transmembrane region" description="Helical" evidence="5">
    <location>
        <begin position="99"/>
        <end position="118"/>
    </location>
</feature>
<feature type="transmembrane region" description="Helical" evidence="5">
    <location>
        <begin position="513"/>
        <end position="531"/>
    </location>
</feature>
<evidence type="ECO:0000256" key="4">
    <source>
        <dbReference type="ARBA" id="ARBA00023136"/>
    </source>
</evidence>
<gene>
    <name evidence="7" type="ordered locus">KNP414_06553</name>
</gene>
<dbReference type="Gene3D" id="1.25.40.10">
    <property type="entry name" value="Tetratricopeptide repeat domain"/>
    <property type="match status" value="1"/>
</dbReference>
<dbReference type="InterPro" id="IPR007016">
    <property type="entry name" value="O-antigen_ligase-rel_domated"/>
</dbReference>